<feature type="region of interest" description="Disordered" evidence="1">
    <location>
        <begin position="30"/>
        <end position="69"/>
    </location>
</feature>
<dbReference type="AlphaFoldDB" id="A0AAD6SXL7"/>
<evidence type="ECO:0000313" key="2">
    <source>
        <dbReference type="EMBL" id="KAJ7034675.1"/>
    </source>
</evidence>
<evidence type="ECO:0000256" key="1">
    <source>
        <dbReference type="SAM" id="MobiDB-lite"/>
    </source>
</evidence>
<sequence length="270" mass="30216">MVTKRDLSLSDHHRLNCYCSLEMIVLNSQDGPTASGSNGSSEPSAENLPDYIASNRAQPPRYSRVRRPKNPLSYTFVPPRFADDPNSMVMVPPEEADDQGQYRISVSLNLNPFVPVSYRTTVHRLEGPDESFIGDFELSLNHRRAIITIGDITTRLSNVLFNINASPRHWTWRWDEIGLRWDCRSTLEDGSPMCIVAAVSSPCDLTMLTYTSQCYTIASPVQLASFVPPPLDAPPPLPEAVLTVFPDGHECFDHILLSALILQRKIGLEY</sequence>
<reference evidence="2" key="1">
    <citation type="submission" date="2023-03" db="EMBL/GenBank/DDBJ databases">
        <title>Massive genome expansion in bonnet fungi (Mycena s.s.) driven by repeated elements and novel gene families across ecological guilds.</title>
        <authorList>
            <consortium name="Lawrence Berkeley National Laboratory"/>
            <person name="Harder C.B."/>
            <person name="Miyauchi S."/>
            <person name="Viragh M."/>
            <person name="Kuo A."/>
            <person name="Thoen E."/>
            <person name="Andreopoulos B."/>
            <person name="Lu D."/>
            <person name="Skrede I."/>
            <person name="Drula E."/>
            <person name="Henrissat B."/>
            <person name="Morin E."/>
            <person name="Kohler A."/>
            <person name="Barry K."/>
            <person name="LaButti K."/>
            <person name="Morin E."/>
            <person name="Salamov A."/>
            <person name="Lipzen A."/>
            <person name="Mereny Z."/>
            <person name="Hegedus B."/>
            <person name="Baldrian P."/>
            <person name="Stursova M."/>
            <person name="Weitz H."/>
            <person name="Taylor A."/>
            <person name="Grigoriev I.V."/>
            <person name="Nagy L.G."/>
            <person name="Martin F."/>
            <person name="Kauserud H."/>
        </authorList>
    </citation>
    <scope>NUCLEOTIDE SEQUENCE</scope>
    <source>
        <strain evidence="2">CBHHK200</strain>
    </source>
</reference>
<keyword evidence="3" id="KW-1185">Reference proteome</keyword>
<organism evidence="2 3">
    <name type="scientific">Mycena alexandri</name>
    <dbReference type="NCBI Taxonomy" id="1745969"/>
    <lineage>
        <taxon>Eukaryota</taxon>
        <taxon>Fungi</taxon>
        <taxon>Dikarya</taxon>
        <taxon>Basidiomycota</taxon>
        <taxon>Agaricomycotina</taxon>
        <taxon>Agaricomycetes</taxon>
        <taxon>Agaricomycetidae</taxon>
        <taxon>Agaricales</taxon>
        <taxon>Marasmiineae</taxon>
        <taxon>Mycenaceae</taxon>
        <taxon>Mycena</taxon>
    </lineage>
</organism>
<comment type="caution">
    <text evidence="2">The sequence shown here is derived from an EMBL/GenBank/DDBJ whole genome shotgun (WGS) entry which is preliminary data.</text>
</comment>
<gene>
    <name evidence="2" type="ORF">C8F04DRAFT_558867</name>
</gene>
<accession>A0AAD6SXL7</accession>
<dbReference type="Proteomes" id="UP001218188">
    <property type="component" value="Unassembled WGS sequence"/>
</dbReference>
<proteinExistence type="predicted"/>
<dbReference type="EMBL" id="JARJCM010000055">
    <property type="protein sequence ID" value="KAJ7034675.1"/>
    <property type="molecule type" value="Genomic_DNA"/>
</dbReference>
<feature type="compositionally biased region" description="Polar residues" evidence="1">
    <location>
        <begin position="30"/>
        <end position="44"/>
    </location>
</feature>
<evidence type="ECO:0000313" key="3">
    <source>
        <dbReference type="Proteomes" id="UP001218188"/>
    </source>
</evidence>
<name>A0AAD6SXL7_9AGAR</name>
<protein>
    <submittedName>
        <fullName evidence="2">Uncharacterized protein</fullName>
    </submittedName>
</protein>